<gene>
    <name evidence="1" type="ORF">HC660_24590</name>
</gene>
<dbReference type="Proteomes" id="UP000501048">
    <property type="component" value="Chromosome"/>
</dbReference>
<dbReference type="SUPFAM" id="SSF54427">
    <property type="entry name" value="NTF2-like"/>
    <property type="match status" value="1"/>
</dbReference>
<dbReference type="InterPro" id="IPR009959">
    <property type="entry name" value="Cyclase_SnoaL-like"/>
</dbReference>
<dbReference type="GeneID" id="76983200"/>
<dbReference type="Gene3D" id="3.10.450.50">
    <property type="match status" value="1"/>
</dbReference>
<evidence type="ECO:0000313" key="2">
    <source>
        <dbReference type="Proteomes" id="UP000501048"/>
    </source>
</evidence>
<dbReference type="PANTHER" id="PTHR38436:SF1">
    <property type="entry name" value="ESTER CYCLASE"/>
    <property type="match status" value="1"/>
</dbReference>
<reference evidence="1 2" key="1">
    <citation type="submission" date="2020-04" db="EMBL/GenBank/DDBJ databases">
        <title>Plant growth promoting and environmental Bacillus: genomic and epigenetic comparison.</title>
        <authorList>
            <person name="Reva O.N."/>
            <person name="Lutz S."/>
            <person name="Ahrens C.H."/>
        </authorList>
    </citation>
    <scope>NUCLEOTIDE SEQUENCE [LARGE SCALE GENOMIC DNA]</scope>
    <source>
        <strain evidence="1 2">UCMB5075</strain>
    </source>
</reference>
<sequence length="137" mass="15732">MSVENNKELVRRYFETIEQEKYDDLKDFCHKDFVFYPQLDKPYPGVEGLIESEKKNFDAFPGFKMPIKAMVAEGDLVAVYFIFEGRHTGIPFAGVSATGKTVKFSLMMLLRIADGKIIEHRSHVDVHDILRQLNSDA</sequence>
<dbReference type="EMBL" id="CP051464">
    <property type="protein sequence ID" value="QJC96933.1"/>
    <property type="molecule type" value="Genomic_DNA"/>
</dbReference>
<keyword evidence="2" id="KW-1185">Reference proteome</keyword>
<evidence type="ECO:0008006" key="3">
    <source>
        <dbReference type="Google" id="ProtNLM"/>
    </source>
</evidence>
<dbReference type="PANTHER" id="PTHR38436">
    <property type="entry name" value="POLYKETIDE CYCLASE SNOAL-LIKE DOMAIN"/>
    <property type="match status" value="1"/>
</dbReference>
<evidence type="ECO:0000313" key="1">
    <source>
        <dbReference type="EMBL" id="QJC96933.1"/>
    </source>
</evidence>
<dbReference type="RefSeq" id="WP_211090763.1">
    <property type="nucleotide sequence ID" value="NZ_CP051464.1"/>
</dbReference>
<protein>
    <recommendedName>
        <fullName evidence="3">Ester cyclase</fullName>
    </recommendedName>
</protein>
<accession>A0ABX6LYG6</accession>
<dbReference type="Pfam" id="PF07366">
    <property type="entry name" value="SnoaL"/>
    <property type="match status" value="1"/>
</dbReference>
<dbReference type="InterPro" id="IPR032710">
    <property type="entry name" value="NTF2-like_dom_sf"/>
</dbReference>
<proteinExistence type="predicted"/>
<organism evidence="1 2">
    <name type="scientific">Bacillus mojavensis</name>
    <dbReference type="NCBI Taxonomy" id="72360"/>
    <lineage>
        <taxon>Bacteria</taxon>
        <taxon>Bacillati</taxon>
        <taxon>Bacillota</taxon>
        <taxon>Bacilli</taxon>
        <taxon>Bacillales</taxon>
        <taxon>Bacillaceae</taxon>
        <taxon>Bacillus</taxon>
    </lineage>
</organism>
<name>A0ABX6LYG6_BACMO</name>